<dbReference type="GO" id="GO:0031624">
    <property type="term" value="F:ubiquitin conjugating enzyme binding"/>
    <property type="evidence" value="ECO:0007669"/>
    <property type="project" value="TreeGrafter"/>
</dbReference>
<dbReference type="eggNOG" id="KOG3077">
    <property type="taxonomic scope" value="Eukaryota"/>
</dbReference>
<comment type="function">
    <text evidence="3">Neddylation of cullins play an essential role in the regulation of SCF-type complexes activity.</text>
</comment>
<dbReference type="PANTHER" id="PTHR12281:SF31">
    <property type="entry name" value="DCN1-LIKE PROTEIN 3"/>
    <property type="match status" value="1"/>
</dbReference>
<dbReference type="GO" id="GO:0097602">
    <property type="term" value="F:cullin family protein binding"/>
    <property type="evidence" value="ECO:0007669"/>
    <property type="project" value="TreeGrafter"/>
</dbReference>
<dbReference type="HOGENOM" id="CLU_047042_2_1_1"/>
<dbReference type="PANTHER" id="PTHR12281">
    <property type="entry name" value="RP42 RELATED"/>
    <property type="match status" value="1"/>
</dbReference>
<dbReference type="SMR" id="B4P4W7"/>
<dbReference type="PROSITE" id="PS51229">
    <property type="entry name" value="DCUN1"/>
    <property type="match status" value="1"/>
</dbReference>
<comment type="function">
    <text evidence="2">Promotes neddylation of cullin components of SCF-type E3 ubiquitin ligase complexes and thus regulates SCF-type complex activity. Function promotes cell proliferation.</text>
</comment>
<feature type="region of interest" description="Disordered" evidence="4">
    <location>
        <begin position="435"/>
        <end position="460"/>
    </location>
</feature>
<feature type="domain" description="DCUN1" evidence="5">
    <location>
        <begin position="238"/>
        <end position="427"/>
    </location>
</feature>
<gene>
    <name evidence="6" type="primary">Dyak\GE13410</name>
    <name evidence="6" type="synonym">dyak_GLEANR_13623</name>
    <name evidence="6" type="synonym">GE13410</name>
    <name evidence="6" type="ORF">Dyak_GE13410</name>
</gene>
<dbReference type="GO" id="GO:0000151">
    <property type="term" value="C:ubiquitin ligase complex"/>
    <property type="evidence" value="ECO:0007669"/>
    <property type="project" value="TreeGrafter"/>
</dbReference>
<dbReference type="GO" id="GO:0005886">
    <property type="term" value="C:plasma membrane"/>
    <property type="evidence" value="ECO:0007669"/>
    <property type="project" value="EnsemblMetazoa"/>
</dbReference>
<dbReference type="KEGG" id="dya:Dyak_GE13410"/>
<feature type="compositionally biased region" description="Basic and acidic residues" evidence="4">
    <location>
        <begin position="451"/>
        <end position="460"/>
    </location>
</feature>
<name>B4P4W7_DROYA</name>
<reference evidence="6 7" key="2">
    <citation type="journal article" date="2007" name="PLoS Biol.">
        <title>Principles of genome evolution in the Drosophila melanogaster species group.</title>
        <authorList>
            <person name="Ranz J.M."/>
            <person name="Maurin D."/>
            <person name="Chan Y.S."/>
            <person name="von Grotthuss M."/>
            <person name="Hillier L.W."/>
            <person name="Roote J."/>
            <person name="Ashburner M."/>
            <person name="Bergman C.M."/>
        </authorList>
    </citation>
    <scope>NUCLEOTIDE SEQUENCE [LARGE SCALE GENOMIC DNA]</scope>
    <source>
        <strain evidence="7">Tai18E2 / Tucson 14021-0261.01</strain>
    </source>
</reference>
<dbReference type="Pfam" id="PF03556">
    <property type="entry name" value="Cullin_binding"/>
    <property type="match status" value="1"/>
</dbReference>
<reference evidence="6 7" key="1">
    <citation type="journal article" date="2007" name="Nature">
        <title>Evolution of genes and genomes on the Drosophila phylogeny.</title>
        <authorList>
            <consortium name="Drosophila 12 Genomes Consortium"/>
            <person name="Clark A.G."/>
            <person name="Eisen M.B."/>
            <person name="Smith D.R."/>
            <person name="Bergman C.M."/>
            <person name="Oliver B."/>
            <person name="Markow T.A."/>
            <person name="Kaufman T.C."/>
            <person name="Kellis M."/>
            <person name="Gelbart W."/>
            <person name="Iyer V.N."/>
            <person name="Pollard D.A."/>
            <person name="Sackton T.B."/>
            <person name="Larracuente A.M."/>
            <person name="Singh N.D."/>
            <person name="Abad J.P."/>
            <person name="Abt D.N."/>
            <person name="Adryan B."/>
            <person name="Aguade M."/>
            <person name="Akashi H."/>
            <person name="Anderson W.W."/>
            <person name="Aquadro C.F."/>
            <person name="Ardell D.H."/>
            <person name="Arguello R."/>
            <person name="Artieri C.G."/>
            <person name="Barbash D.A."/>
            <person name="Barker D."/>
            <person name="Barsanti P."/>
            <person name="Batterham P."/>
            <person name="Batzoglou S."/>
            <person name="Begun D."/>
            <person name="Bhutkar A."/>
            <person name="Blanco E."/>
            <person name="Bosak S.A."/>
            <person name="Bradley R.K."/>
            <person name="Brand A.D."/>
            <person name="Brent M.R."/>
            <person name="Brooks A.N."/>
            <person name="Brown R.H."/>
            <person name="Butlin R.K."/>
            <person name="Caggese C."/>
            <person name="Calvi B.R."/>
            <person name="Bernardo de Carvalho A."/>
            <person name="Caspi A."/>
            <person name="Castrezana S."/>
            <person name="Celniker S.E."/>
            <person name="Chang J.L."/>
            <person name="Chapple C."/>
            <person name="Chatterji S."/>
            <person name="Chinwalla A."/>
            <person name="Civetta A."/>
            <person name="Clifton S.W."/>
            <person name="Comeron J.M."/>
            <person name="Costello J.C."/>
            <person name="Coyne J.A."/>
            <person name="Daub J."/>
            <person name="David R.G."/>
            <person name="Delcher A.L."/>
            <person name="Delehaunty K."/>
            <person name="Do C.B."/>
            <person name="Ebling H."/>
            <person name="Edwards K."/>
            <person name="Eickbush T."/>
            <person name="Evans J.D."/>
            <person name="Filipski A."/>
            <person name="Findeiss S."/>
            <person name="Freyhult E."/>
            <person name="Fulton L."/>
            <person name="Fulton R."/>
            <person name="Garcia A.C."/>
            <person name="Gardiner A."/>
            <person name="Garfield D.A."/>
            <person name="Garvin B.E."/>
            <person name="Gibson G."/>
            <person name="Gilbert D."/>
            <person name="Gnerre S."/>
            <person name="Godfrey J."/>
            <person name="Good R."/>
            <person name="Gotea V."/>
            <person name="Gravely B."/>
            <person name="Greenberg A.J."/>
            <person name="Griffiths-Jones S."/>
            <person name="Gross S."/>
            <person name="Guigo R."/>
            <person name="Gustafson E.A."/>
            <person name="Haerty W."/>
            <person name="Hahn M.W."/>
            <person name="Halligan D.L."/>
            <person name="Halpern A.L."/>
            <person name="Halter G.M."/>
            <person name="Han M.V."/>
            <person name="Heger A."/>
            <person name="Hillier L."/>
            <person name="Hinrichs A.S."/>
            <person name="Holmes I."/>
            <person name="Hoskins R.A."/>
            <person name="Hubisz M.J."/>
            <person name="Hultmark D."/>
            <person name="Huntley M.A."/>
            <person name="Jaffe D.B."/>
            <person name="Jagadeeshan S."/>
            <person name="Jeck W.R."/>
            <person name="Johnson J."/>
            <person name="Jones C.D."/>
            <person name="Jordan W.C."/>
            <person name="Karpen G.H."/>
            <person name="Kataoka E."/>
            <person name="Keightley P.D."/>
            <person name="Kheradpour P."/>
            <person name="Kirkness E.F."/>
            <person name="Koerich L.B."/>
            <person name="Kristiansen K."/>
            <person name="Kudrna D."/>
            <person name="Kulathinal R.J."/>
            <person name="Kumar S."/>
            <person name="Kwok R."/>
            <person name="Lander E."/>
            <person name="Langley C.H."/>
            <person name="Lapoint R."/>
            <person name="Lazzaro B.P."/>
            <person name="Lee S.J."/>
            <person name="Levesque L."/>
            <person name="Li R."/>
            <person name="Lin C.F."/>
            <person name="Lin M.F."/>
            <person name="Lindblad-Toh K."/>
            <person name="Llopart A."/>
            <person name="Long M."/>
            <person name="Low L."/>
            <person name="Lozovsky E."/>
            <person name="Lu J."/>
            <person name="Luo M."/>
            <person name="Machado C.A."/>
            <person name="Makalowski W."/>
            <person name="Marzo M."/>
            <person name="Matsuda M."/>
            <person name="Matzkin L."/>
            <person name="McAllister B."/>
            <person name="McBride C.S."/>
            <person name="McKernan B."/>
            <person name="McKernan K."/>
            <person name="Mendez-Lago M."/>
            <person name="Minx P."/>
            <person name="Mollenhauer M.U."/>
            <person name="Montooth K."/>
            <person name="Mount S.M."/>
            <person name="Mu X."/>
            <person name="Myers E."/>
            <person name="Negre B."/>
            <person name="Newfeld S."/>
            <person name="Nielsen R."/>
            <person name="Noor M.A."/>
            <person name="O'Grady P."/>
            <person name="Pachter L."/>
            <person name="Papaceit M."/>
            <person name="Parisi M.J."/>
            <person name="Parisi M."/>
            <person name="Parts L."/>
            <person name="Pedersen J.S."/>
            <person name="Pesole G."/>
            <person name="Phillippy A.M."/>
            <person name="Ponting C.P."/>
            <person name="Pop M."/>
            <person name="Porcelli D."/>
            <person name="Powell J.R."/>
            <person name="Prohaska S."/>
            <person name="Pruitt K."/>
            <person name="Puig M."/>
            <person name="Quesneville H."/>
            <person name="Ram K.R."/>
            <person name="Rand D."/>
            <person name="Rasmussen M.D."/>
            <person name="Reed L.K."/>
            <person name="Reenan R."/>
            <person name="Reily A."/>
            <person name="Remington K.A."/>
            <person name="Rieger T.T."/>
            <person name="Ritchie M.G."/>
            <person name="Robin C."/>
            <person name="Rogers Y.H."/>
            <person name="Rohde C."/>
            <person name="Rozas J."/>
            <person name="Rubenfield M.J."/>
            <person name="Ruiz A."/>
            <person name="Russo S."/>
            <person name="Salzberg S.L."/>
            <person name="Sanchez-Gracia A."/>
            <person name="Saranga D.J."/>
            <person name="Sato H."/>
            <person name="Schaeffer S.W."/>
            <person name="Schatz M.C."/>
            <person name="Schlenke T."/>
            <person name="Schwartz R."/>
            <person name="Segarra C."/>
            <person name="Singh R.S."/>
            <person name="Sirot L."/>
            <person name="Sirota M."/>
            <person name="Sisneros N.B."/>
            <person name="Smith C.D."/>
            <person name="Smith T.F."/>
            <person name="Spieth J."/>
            <person name="Stage D.E."/>
            <person name="Stark A."/>
            <person name="Stephan W."/>
            <person name="Strausberg R.L."/>
            <person name="Strempel S."/>
            <person name="Sturgill D."/>
            <person name="Sutton G."/>
            <person name="Sutton G.G."/>
            <person name="Tao W."/>
            <person name="Teichmann S."/>
            <person name="Tobari Y.N."/>
            <person name="Tomimura Y."/>
            <person name="Tsolas J.M."/>
            <person name="Valente V.L."/>
            <person name="Venter E."/>
            <person name="Venter J.C."/>
            <person name="Vicario S."/>
            <person name="Vieira F.G."/>
            <person name="Vilella A.J."/>
            <person name="Villasante A."/>
            <person name="Walenz B."/>
            <person name="Wang J."/>
            <person name="Wasserman M."/>
            <person name="Watts T."/>
            <person name="Wilson D."/>
            <person name="Wilson R.K."/>
            <person name="Wing R.A."/>
            <person name="Wolfner M.F."/>
            <person name="Wong A."/>
            <person name="Wong G.K."/>
            <person name="Wu C.I."/>
            <person name="Wu G."/>
            <person name="Yamamoto D."/>
            <person name="Yang H.P."/>
            <person name="Yang S.P."/>
            <person name="Yorke J.A."/>
            <person name="Yoshida K."/>
            <person name="Zdobnov E."/>
            <person name="Zhang P."/>
            <person name="Zhang Y."/>
            <person name="Zimin A.V."/>
            <person name="Baldwin J."/>
            <person name="Abdouelleil A."/>
            <person name="Abdulkadir J."/>
            <person name="Abebe A."/>
            <person name="Abera B."/>
            <person name="Abreu J."/>
            <person name="Acer S.C."/>
            <person name="Aftuck L."/>
            <person name="Alexander A."/>
            <person name="An P."/>
            <person name="Anderson E."/>
            <person name="Anderson S."/>
            <person name="Arachi H."/>
            <person name="Azer M."/>
            <person name="Bachantsang P."/>
            <person name="Barry A."/>
            <person name="Bayul T."/>
            <person name="Berlin A."/>
            <person name="Bessette D."/>
            <person name="Bloom T."/>
            <person name="Blye J."/>
            <person name="Boguslavskiy L."/>
            <person name="Bonnet C."/>
            <person name="Boukhgalter B."/>
            <person name="Bourzgui I."/>
            <person name="Brown A."/>
            <person name="Cahill P."/>
            <person name="Channer S."/>
            <person name="Cheshatsang Y."/>
            <person name="Chuda L."/>
            <person name="Citroen M."/>
            <person name="Collymore A."/>
            <person name="Cooke P."/>
            <person name="Costello M."/>
            <person name="D'Aco K."/>
            <person name="Daza R."/>
            <person name="De Haan G."/>
            <person name="DeGray S."/>
            <person name="DeMaso C."/>
            <person name="Dhargay N."/>
            <person name="Dooley K."/>
            <person name="Dooley E."/>
            <person name="Doricent M."/>
            <person name="Dorje P."/>
            <person name="Dorjee K."/>
            <person name="Dupes A."/>
            <person name="Elong R."/>
            <person name="Falk J."/>
            <person name="Farina A."/>
            <person name="Faro S."/>
            <person name="Ferguson D."/>
            <person name="Fisher S."/>
            <person name="Foley C.D."/>
            <person name="Franke A."/>
            <person name="Friedrich D."/>
            <person name="Gadbois L."/>
            <person name="Gearin G."/>
            <person name="Gearin C.R."/>
            <person name="Giannoukos G."/>
            <person name="Goode T."/>
            <person name="Graham J."/>
            <person name="Grandbois E."/>
            <person name="Grewal S."/>
            <person name="Gyaltsen K."/>
            <person name="Hafez N."/>
            <person name="Hagos B."/>
            <person name="Hall J."/>
            <person name="Henson C."/>
            <person name="Hollinger A."/>
            <person name="Honan T."/>
            <person name="Huard M.D."/>
            <person name="Hughes L."/>
            <person name="Hurhula B."/>
            <person name="Husby M.E."/>
            <person name="Kamat A."/>
            <person name="Kanga B."/>
            <person name="Kashin S."/>
            <person name="Khazanovich D."/>
            <person name="Kisner P."/>
            <person name="Lance K."/>
            <person name="Lara M."/>
            <person name="Lee W."/>
            <person name="Lennon N."/>
            <person name="Letendre F."/>
            <person name="LeVine R."/>
            <person name="Lipovsky A."/>
            <person name="Liu X."/>
            <person name="Liu J."/>
            <person name="Liu S."/>
            <person name="Lokyitsang T."/>
            <person name="Lokyitsang Y."/>
            <person name="Lubonja R."/>
            <person name="Lui A."/>
            <person name="MacDonald P."/>
            <person name="Magnisalis V."/>
            <person name="Maru K."/>
            <person name="Matthews C."/>
            <person name="McCusker W."/>
            <person name="McDonough S."/>
            <person name="Mehta T."/>
            <person name="Meldrim J."/>
            <person name="Meneus L."/>
            <person name="Mihai O."/>
            <person name="Mihalev A."/>
            <person name="Mihova T."/>
            <person name="Mittelman R."/>
            <person name="Mlenga V."/>
            <person name="Montmayeur A."/>
            <person name="Mulrain L."/>
            <person name="Navidi A."/>
            <person name="Naylor J."/>
            <person name="Negash T."/>
            <person name="Nguyen T."/>
            <person name="Nguyen N."/>
            <person name="Nicol R."/>
            <person name="Norbu C."/>
            <person name="Norbu N."/>
            <person name="Novod N."/>
            <person name="O'Neill B."/>
            <person name="Osman S."/>
            <person name="Markiewicz E."/>
            <person name="Oyono O.L."/>
            <person name="Patti C."/>
            <person name="Phunkhang P."/>
            <person name="Pierre F."/>
            <person name="Priest M."/>
            <person name="Raghuraman S."/>
            <person name="Rege F."/>
            <person name="Reyes R."/>
            <person name="Rise C."/>
            <person name="Rogov P."/>
            <person name="Ross K."/>
            <person name="Ryan E."/>
            <person name="Settipalli S."/>
            <person name="Shea T."/>
            <person name="Sherpa N."/>
            <person name="Shi L."/>
            <person name="Shih D."/>
            <person name="Sparrow T."/>
            <person name="Spaulding J."/>
            <person name="Stalker J."/>
            <person name="Stange-Thomann N."/>
            <person name="Stavropoulos S."/>
            <person name="Stone C."/>
            <person name="Strader C."/>
            <person name="Tesfaye S."/>
            <person name="Thomson T."/>
            <person name="Thoulutsang Y."/>
            <person name="Thoulutsang D."/>
            <person name="Topham K."/>
            <person name="Topping I."/>
            <person name="Tsamla T."/>
            <person name="Vassiliev H."/>
            <person name="Vo A."/>
            <person name="Wangchuk T."/>
            <person name="Wangdi T."/>
            <person name="Weiand M."/>
            <person name="Wilkinson J."/>
            <person name="Wilson A."/>
            <person name="Yadav S."/>
            <person name="Young G."/>
            <person name="Yu Q."/>
            <person name="Zembek L."/>
            <person name="Zhong D."/>
            <person name="Zimmer A."/>
            <person name="Zwirko Z."/>
            <person name="Jaffe D.B."/>
            <person name="Alvarez P."/>
            <person name="Brockman W."/>
            <person name="Butler J."/>
            <person name="Chin C."/>
            <person name="Gnerre S."/>
            <person name="Grabherr M."/>
            <person name="Kleber M."/>
            <person name="Mauceli E."/>
            <person name="MacCallum I."/>
        </authorList>
    </citation>
    <scope>NUCLEOTIDE SEQUENCE [LARGE SCALE GENOMIC DNA]</scope>
    <source>
        <strain evidence="7">Tai18E2 / Tucson 14021-0261.01</strain>
    </source>
</reference>
<dbReference type="OrthoDB" id="27198at2759"/>
<organism evidence="6 7">
    <name type="scientific">Drosophila yakuba</name>
    <name type="common">Fruit fly</name>
    <dbReference type="NCBI Taxonomy" id="7245"/>
    <lineage>
        <taxon>Eukaryota</taxon>
        <taxon>Metazoa</taxon>
        <taxon>Ecdysozoa</taxon>
        <taxon>Arthropoda</taxon>
        <taxon>Hexapoda</taxon>
        <taxon>Insecta</taxon>
        <taxon>Pterygota</taxon>
        <taxon>Neoptera</taxon>
        <taxon>Endopterygota</taxon>
        <taxon>Diptera</taxon>
        <taxon>Brachycera</taxon>
        <taxon>Muscomorpha</taxon>
        <taxon>Ephydroidea</taxon>
        <taxon>Drosophilidae</taxon>
        <taxon>Drosophila</taxon>
        <taxon>Sophophora</taxon>
    </lineage>
</organism>
<dbReference type="FunFam" id="1.10.238.200:FF:000003">
    <property type="entry name" value="DCN1-like protein 3"/>
    <property type="match status" value="1"/>
</dbReference>
<evidence type="ECO:0000313" key="6">
    <source>
        <dbReference type="EMBL" id="EDW90688.2"/>
    </source>
</evidence>
<dbReference type="InterPro" id="IPR014764">
    <property type="entry name" value="DCN-prot"/>
</dbReference>
<keyword evidence="1" id="KW-0833">Ubl conjugation pathway</keyword>
<dbReference type="FunFam" id="1.10.238.10:FF:000030">
    <property type="entry name" value="DCN1-like protein"/>
    <property type="match status" value="1"/>
</dbReference>
<dbReference type="InterPro" id="IPR042460">
    <property type="entry name" value="DCN1-like_PONY"/>
</dbReference>
<dbReference type="Gene3D" id="1.10.238.10">
    <property type="entry name" value="EF-hand"/>
    <property type="match status" value="1"/>
</dbReference>
<proteinExistence type="predicted"/>
<evidence type="ECO:0000256" key="3">
    <source>
        <dbReference type="RuleBase" id="RU410713"/>
    </source>
</evidence>
<sequence length="460" mass="52425">MCIRVSVRLRRRHQNNNSNRSDNKESESESYLFVLVKKVFGIGIGFRIATTICQRRESQCQCIVNKFPRSYTTSRPHLQLHALDKSQCLSQNKTGSHQVLLLSKQATAGGARGRRKTWWCTKHARTMGNCLKCFQSAAEQSMPTNASSPNSHNSNSNACQTATSLANCYESVGINPNANERCALETDELLSSRTPLKPAKANNCDTKRNSFKSLGLLNGSAPTMSDIITTAVKESMEVSHQTLCKLFDAYKDPDDEDMILTDGIERLCNDLNYQPDEFAILVLAWCLDASQMCRFTKVEFIEGLHKMRADTIASIRVRLEQTIEMLKADAEMFKQLYRFTFRFGLEPDQRVLSLEMAIDLWKLVFTVQTPDLFSNWIHFLEKHPNIRRIPKDTWNMYLNFTEQCDIQNYDDTEAWPSLFDDFVDYEKNRALVSAGIHDDDNNNDDPLQSHVKAEDPGLVS</sequence>
<dbReference type="Gene3D" id="1.10.238.200">
    <property type="entry name" value="Cullin, PONY binding domain"/>
    <property type="match status" value="1"/>
</dbReference>
<dbReference type="EMBL" id="CM000158">
    <property type="protein sequence ID" value="EDW90688.2"/>
    <property type="molecule type" value="Genomic_DNA"/>
</dbReference>
<evidence type="ECO:0000256" key="1">
    <source>
        <dbReference type="ARBA" id="ARBA00022786"/>
    </source>
</evidence>
<evidence type="ECO:0000259" key="5">
    <source>
        <dbReference type="PROSITE" id="PS51229"/>
    </source>
</evidence>
<dbReference type="InterPro" id="IPR005176">
    <property type="entry name" value="PONY_dom"/>
</dbReference>
<dbReference type="GO" id="GO:2000436">
    <property type="term" value="P:positive regulation of protein neddylation"/>
    <property type="evidence" value="ECO:0007669"/>
    <property type="project" value="EnsemblMetazoa"/>
</dbReference>
<dbReference type="GO" id="GO:0032182">
    <property type="term" value="F:ubiquitin-like protein binding"/>
    <property type="evidence" value="ECO:0007669"/>
    <property type="project" value="TreeGrafter"/>
</dbReference>
<evidence type="ECO:0000313" key="7">
    <source>
        <dbReference type="Proteomes" id="UP000002282"/>
    </source>
</evidence>
<protein>
    <recommendedName>
        <fullName evidence="3">Defective in cullin neddylation protein</fullName>
    </recommendedName>
</protein>
<evidence type="ECO:0000256" key="2">
    <source>
        <dbReference type="ARBA" id="ARBA00059219"/>
    </source>
</evidence>
<evidence type="ECO:0000256" key="4">
    <source>
        <dbReference type="SAM" id="MobiDB-lite"/>
    </source>
</evidence>
<keyword evidence="7" id="KW-1185">Reference proteome</keyword>
<accession>B4P4W7</accession>
<dbReference type="AlphaFoldDB" id="B4P4W7"/>
<dbReference type="Proteomes" id="UP000002282">
    <property type="component" value="Chromosome 2R"/>
</dbReference>
<dbReference type="GO" id="GO:0045116">
    <property type="term" value="P:protein neddylation"/>
    <property type="evidence" value="ECO:0007669"/>
    <property type="project" value="TreeGrafter"/>
</dbReference>